<evidence type="ECO:0000313" key="4">
    <source>
        <dbReference type="Proteomes" id="UP000616724"/>
    </source>
</evidence>
<dbReference type="PANTHER" id="PTHR31793">
    <property type="entry name" value="4-HYDROXYBENZOYL-COA THIOESTERASE FAMILY MEMBER"/>
    <property type="match status" value="1"/>
</dbReference>
<dbReference type="PANTHER" id="PTHR31793:SF27">
    <property type="entry name" value="NOVEL THIOESTERASE SUPERFAMILY DOMAIN AND SAPOSIN A-TYPE DOMAIN CONTAINING PROTEIN (0610012H03RIK)"/>
    <property type="match status" value="1"/>
</dbReference>
<dbReference type="RefSeq" id="WP_203891546.1">
    <property type="nucleotide sequence ID" value="NZ_BOOH01000023.1"/>
</dbReference>
<dbReference type="InterPro" id="IPR050563">
    <property type="entry name" value="4-hydroxybenzoyl-CoA_TE"/>
</dbReference>
<accession>A0A8J3W5Z3</accession>
<reference evidence="3 4" key="1">
    <citation type="submission" date="2021-01" db="EMBL/GenBank/DDBJ databases">
        <title>Whole genome shotgun sequence of Planobispora longispora NBRC 13918.</title>
        <authorList>
            <person name="Komaki H."/>
            <person name="Tamura T."/>
        </authorList>
    </citation>
    <scope>NUCLEOTIDE SEQUENCE [LARGE SCALE GENOMIC DNA]</scope>
    <source>
        <strain evidence="3 4">NBRC 13918</strain>
    </source>
</reference>
<dbReference type="CDD" id="cd00586">
    <property type="entry name" value="4HBT"/>
    <property type="match status" value="1"/>
</dbReference>
<comment type="caution">
    <text evidence="3">The sequence shown here is derived from an EMBL/GenBank/DDBJ whole genome shotgun (WGS) entry which is preliminary data.</text>
</comment>
<dbReference type="SUPFAM" id="SSF54637">
    <property type="entry name" value="Thioesterase/thiol ester dehydrase-isomerase"/>
    <property type="match status" value="1"/>
</dbReference>
<dbReference type="EMBL" id="BOOH01000023">
    <property type="protein sequence ID" value="GIH76983.1"/>
    <property type="molecule type" value="Genomic_DNA"/>
</dbReference>
<protein>
    <submittedName>
        <fullName evidence="3">4-hydroxybenzoyl-CoA thioesterase</fullName>
    </submittedName>
</protein>
<sequence length="151" mass="16496">MADGTTATPAPGDVYAQRFTPRFYEIDGQGVMFNMWYLAYVDEAVDGFFAHRGVSYSRWKELGIDVHIAHVDIDWKSPIRGEDRPEVLISTARIGKKSFTLDFAFRRDGELTATGSAVYVAFAPDGSGTVPVPDRLIEALGPVLPLDGGAP</sequence>
<evidence type="ECO:0000256" key="2">
    <source>
        <dbReference type="ARBA" id="ARBA00022801"/>
    </source>
</evidence>
<gene>
    <name evidence="3" type="ORF">Plo01_34120</name>
</gene>
<dbReference type="InterPro" id="IPR029069">
    <property type="entry name" value="HotDog_dom_sf"/>
</dbReference>
<keyword evidence="4" id="KW-1185">Reference proteome</keyword>
<dbReference type="Gene3D" id="3.10.129.10">
    <property type="entry name" value="Hotdog Thioesterase"/>
    <property type="match status" value="1"/>
</dbReference>
<evidence type="ECO:0000256" key="1">
    <source>
        <dbReference type="ARBA" id="ARBA00005953"/>
    </source>
</evidence>
<dbReference type="Pfam" id="PF13279">
    <property type="entry name" value="4HBT_2"/>
    <property type="match status" value="1"/>
</dbReference>
<dbReference type="GO" id="GO:0047617">
    <property type="term" value="F:fatty acyl-CoA hydrolase activity"/>
    <property type="evidence" value="ECO:0007669"/>
    <property type="project" value="TreeGrafter"/>
</dbReference>
<organism evidence="3 4">
    <name type="scientific">Planobispora longispora</name>
    <dbReference type="NCBI Taxonomy" id="28887"/>
    <lineage>
        <taxon>Bacteria</taxon>
        <taxon>Bacillati</taxon>
        <taxon>Actinomycetota</taxon>
        <taxon>Actinomycetes</taxon>
        <taxon>Streptosporangiales</taxon>
        <taxon>Streptosporangiaceae</taxon>
        <taxon>Planobispora</taxon>
    </lineage>
</organism>
<evidence type="ECO:0000313" key="3">
    <source>
        <dbReference type="EMBL" id="GIH76983.1"/>
    </source>
</evidence>
<keyword evidence="2" id="KW-0378">Hydrolase</keyword>
<dbReference type="Proteomes" id="UP000616724">
    <property type="component" value="Unassembled WGS sequence"/>
</dbReference>
<dbReference type="AlphaFoldDB" id="A0A8J3W5Z3"/>
<proteinExistence type="inferred from homology"/>
<comment type="similarity">
    <text evidence="1">Belongs to the 4-hydroxybenzoyl-CoA thioesterase family.</text>
</comment>
<name>A0A8J3W5Z3_9ACTN</name>